<dbReference type="Proteomes" id="UP000781932">
    <property type="component" value="Unassembled WGS sequence"/>
</dbReference>
<dbReference type="PANTHER" id="PTHR47178">
    <property type="entry name" value="MONOOXYGENASE, FAD-BINDING"/>
    <property type="match status" value="1"/>
</dbReference>
<dbReference type="AlphaFoldDB" id="A0A9P6I468"/>
<evidence type="ECO:0000313" key="7">
    <source>
        <dbReference type="EMBL" id="KAF9873681.1"/>
    </source>
</evidence>
<feature type="domain" description="FAD-binding" evidence="6">
    <location>
        <begin position="308"/>
        <end position="370"/>
    </location>
</feature>
<gene>
    <name evidence="7" type="ORF">CkaCkLH20_08791</name>
</gene>
<dbReference type="PANTHER" id="PTHR47178:SF6">
    <property type="entry name" value="FAD-BINDING DOMAIN-CONTAINING PROTEIN"/>
    <property type="match status" value="1"/>
</dbReference>
<dbReference type="InterPro" id="IPR036188">
    <property type="entry name" value="FAD/NAD-bd_sf"/>
</dbReference>
<proteinExistence type="predicted"/>
<evidence type="ECO:0000256" key="4">
    <source>
        <dbReference type="ARBA" id="ARBA00023002"/>
    </source>
</evidence>
<evidence type="ECO:0000259" key="6">
    <source>
        <dbReference type="Pfam" id="PF01494"/>
    </source>
</evidence>
<evidence type="ECO:0000256" key="5">
    <source>
        <dbReference type="ARBA" id="ARBA00023033"/>
    </source>
</evidence>
<name>A0A9P6I468_9PEZI</name>
<keyword evidence="3" id="KW-0274">FAD</keyword>
<evidence type="ECO:0000256" key="2">
    <source>
        <dbReference type="ARBA" id="ARBA00022630"/>
    </source>
</evidence>
<keyword evidence="4" id="KW-0560">Oxidoreductase</keyword>
<dbReference type="OrthoDB" id="655030at2759"/>
<evidence type="ECO:0000313" key="8">
    <source>
        <dbReference type="Proteomes" id="UP000781932"/>
    </source>
</evidence>
<organism evidence="7 8">
    <name type="scientific">Colletotrichum karsti</name>
    <dbReference type="NCBI Taxonomy" id="1095194"/>
    <lineage>
        <taxon>Eukaryota</taxon>
        <taxon>Fungi</taxon>
        <taxon>Dikarya</taxon>
        <taxon>Ascomycota</taxon>
        <taxon>Pezizomycotina</taxon>
        <taxon>Sordariomycetes</taxon>
        <taxon>Hypocreomycetidae</taxon>
        <taxon>Glomerellales</taxon>
        <taxon>Glomerellaceae</taxon>
        <taxon>Colletotrichum</taxon>
        <taxon>Colletotrichum boninense species complex</taxon>
    </lineage>
</organism>
<sequence length="457" mass="52236">MSENTMSPFKVIIVGSGLAGSLLANGLARHQIDFQVYERQEKNSKREGFHIRLGESAMIGMRACLTQEHIDSISKSFACSSFMESPILYDKNFQKVFEPSKLPYYQPSTPINRVSLRDSLWEPLMEMGRIHFEKRFLEYEVFYNEDRQLIRVVFDDGTVDTCDVLIGADGGGSKVNRLVGLQNLEELKFFRPFFSKQHLSVSRLRQLPEDFITPVNTVENDIGLFFSVYVPRSMERIIQDPQAKTDREGITAMLGMGWYSHQMPQNFDDLTLEEKWDAVSSLIRDWSSKHHEIIDMFRGQEMYQYTSKVSSRPQPHWRERVASPDDQRLGNPHVWLIGDAMHAMLPARGMGGNQAMLDSADALPLLAELAGKSSTGSLRQEDFAAACEAYERAVIPRAFKWVEQSGGRNPTMIDTSKLTDRAFLRMMTFNASVMRLWNWLKSQIFGPNSSKQTVELL</sequence>
<keyword evidence="5" id="KW-0503">Monooxygenase</keyword>
<dbReference type="EMBL" id="JAATWM020000030">
    <property type="protein sequence ID" value="KAF9873681.1"/>
    <property type="molecule type" value="Genomic_DNA"/>
</dbReference>
<evidence type="ECO:0000256" key="3">
    <source>
        <dbReference type="ARBA" id="ARBA00022827"/>
    </source>
</evidence>
<keyword evidence="8" id="KW-1185">Reference proteome</keyword>
<dbReference type="PRINTS" id="PR00420">
    <property type="entry name" value="RNGMNOXGNASE"/>
</dbReference>
<comment type="cofactor">
    <cofactor evidence="1">
        <name>FAD</name>
        <dbReference type="ChEBI" id="CHEBI:57692"/>
    </cofactor>
</comment>
<dbReference type="SUPFAM" id="SSF51905">
    <property type="entry name" value="FAD/NAD(P)-binding domain"/>
    <property type="match status" value="1"/>
</dbReference>
<reference evidence="7" key="2">
    <citation type="submission" date="2020-11" db="EMBL/GenBank/DDBJ databases">
        <title>Whole genome sequencing of Colletotrichum sp.</title>
        <authorList>
            <person name="Li H."/>
        </authorList>
    </citation>
    <scope>NUCLEOTIDE SEQUENCE</scope>
    <source>
        <strain evidence="7">CkLH20</strain>
    </source>
</reference>
<dbReference type="InterPro" id="IPR002938">
    <property type="entry name" value="FAD-bd"/>
</dbReference>
<accession>A0A9P6I468</accession>
<dbReference type="GO" id="GO:0071949">
    <property type="term" value="F:FAD binding"/>
    <property type="evidence" value="ECO:0007669"/>
    <property type="project" value="InterPro"/>
</dbReference>
<comment type="caution">
    <text evidence="7">The sequence shown here is derived from an EMBL/GenBank/DDBJ whole genome shotgun (WGS) entry which is preliminary data.</text>
</comment>
<evidence type="ECO:0000256" key="1">
    <source>
        <dbReference type="ARBA" id="ARBA00001974"/>
    </source>
</evidence>
<dbReference type="GO" id="GO:0004497">
    <property type="term" value="F:monooxygenase activity"/>
    <property type="evidence" value="ECO:0007669"/>
    <property type="project" value="UniProtKB-KW"/>
</dbReference>
<reference evidence="7" key="1">
    <citation type="submission" date="2020-03" db="EMBL/GenBank/DDBJ databases">
        <authorList>
            <person name="He L."/>
        </authorList>
    </citation>
    <scope>NUCLEOTIDE SEQUENCE</scope>
    <source>
        <strain evidence="7">CkLH20</strain>
    </source>
</reference>
<dbReference type="Pfam" id="PF01494">
    <property type="entry name" value="FAD_binding_3"/>
    <property type="match status" value="1"/>
</dbReference>
<dbReference type="GeneID" id="62164580"/>
<protein>
    <submittedName>
        <fullName evidence="7">FAD dependent oxidoreductase</fullName>
    </submittedName>
</protein>
<keyword evidence="2" id="KW-0285">Flavoprotein</keyword>
<dbReference type="Gene3D" id="3.50.50.60">
    <property type="entry name" value="FAD/NAD(P)-binding domain"/>
    <property type="match status" value="1"/>
</dbReference>
<dbReference type="RefSeq" id="XP_038743142.1">
    <property type="nucleotide sequence ID" value="XM_038891506.1"/>
</dbReference>